<dbReference type="Gene3D" id="3.20.20.110">
    <property type="entry name" value="Ribulose bisphosphate carboxylase, large subunit, C-terminal domain"/>
    <property type="match status" value="1"/>
</dbReference>
<dbReference type="RefSeq" id="WP_197013567.1">
    <property type="nucleotide sequence ID" value="NZ_BAABES010000001.1"/>
</dbReference>
<evidence type="ECO:0000256" key="1">
    <source>
        <dbReference type="ARBA" id="ARBA00006204"/>
    </source>
</evidence>
<feature type="domain" description="Ribulose bisphosphate carboxylase large subunit C-terminal" evidence="11">
    <location>
        <begin position="148"/>
        <end position="455"/>
    </location>
</feature>
<evidence type="ECO:0000259" key="12">
    <source>
        <dbReference type="Pfam" id="PF02788"/>
    </source>
</evidence>
<comment type="subunit">
    <text evidence="10">Heterohexadecamer of 8 large chains and 8 small chains.</text>
</comment>
<dbReference type="InterPro" id="IPR017443">
    <property type="entry name" value="RuBisCO_lsu_fd_N"/>
</dbReference>
<evidence type="ECO:0000256" key="4">
    <source>
        <dbReference type="ARBA" id="ARBA00022842"/>
    </source>
</evidence>
<dbReference type="SFLD" id="SFLDG00301">
    <property type="entry name" value="RuBisCO-like_proteins"/>
    <property type="match status" value="1"/>
</dbReference>
<dbReference type="InterPro" id="IPR020888">
    <property type="entry name" value="RuBisCO_lsuI"/>
</dbReference>
<keyword evidence="7 10" id="KW-0456">Lyase</keyword>
<gene>
    <name evidence="10" type="primary">cbbL</name>
    <name evidence="13" type="ORF">IW256_005337</name>
</gene>
<feature type="binding site" evidence="10">
    <location>
        <position position="167"/>
    </location>
    <ligand>
        <name>substrate</name>
    </ligand>
</feature>
<feature type="binding site" evidence="10">
    <location>
        <position position="372"/>
    </location>
    <ligand>
        <name>substrate</name>
    </ligand>
</feature>
<dbReference type="SFLD" id="SFLDS00014">
    <property type="entry name" value="RuBisCO"/>
    <property type="match status" value="1"/>
</dbReference>
<evidence type="ECO:0000259" key="11">
    <source>
        <dbReference type="Pfam" id="PF00016"/>
    </source>
</evidence>
<dbReference type="Proteomes" id="UP000614047">
    <property type="component" value="Unassembled WGS sequence"/>
</dbReference>
<dbReference type="CDD" id="cd08212">
    <property type="entry name" value="RuBisCO_large_I"/>
    <property type="match status" value="1"/>
</dbReference>
<feature type="active site" description="Proton acceptor" evidence="10">
    <location>
        <position position="169"/>
    </location>
</feature>
<dbReference type="AlphaFoldDB" id="A0A931DM75"/>
<dbReference type="EC" id="4.1.1.39" evidence="10"/>
<accession>A0A931DM75</accession>
<dbReference type="SUPFAM" id="SSF51649">
    <property type="entry name" value="RuBisCo, C-terminal domain"/>
    <property type="match status" value="1"/>
</dbReference>
<sequence>MNAGRWSAGVIPYAEMGYWRPDYQPKDSDILAAFRITPQPGVPPEEAGAAVAGESSTATWTVVWTDRLTSYENYQAKCYRVEPVPGQEGQFIAYIAYDLDLFEEGSIANLTSSIIGNVFGFKALKALRLEDMRIPTHYVKTFQGPAHGIVMEREYLGKFGRPLLGATVKPKLGLSARNYGRVVYEALRGGLDFTKDDENINSQPFMRWRDRFLYCMEGVNRAQAATGEVKGHYLNVTAGTMEAMYERAEFARELGSVIVMIDLTIGYTAIQSMAHWARANGVLLHLHRAGHSTYTRQKNHGVSFRVIAKWMRLAGVDHIHAGTVVGKLEGDPNSVAGFYDTLRQDRTAADPVKGLYFDQEWASLPGTMPVASGGIHAGQMHQLLHYLDEDVVLQFGGGTIGHPMGIAAGAAANRVALEAMIKARNEGRDFLAEGPDILRAAAKHSRELDVALSTWGDITFTYESTDTPDVVETAVFTPTP</sequence>
<dbReference type="EMBL" id="JADOUA010000001">
    <property type="protein sequence ID" value="MBG6091224.1"/>
    <property type="molecule type" value="Genomic_DNA"/>
</dbReference>
<evidence type="ECO:0000256" key="6">
    <source>
        <dbReference type="ARBA" id="ARBA00023033"/>
    </source>
</evidence>
<feature type="binding site" description="via carbamate group" evidence="10">
    <location>
        <position position="195"/>
    </location>
    <ligand>
        <name>Mg(2+)</name>
        <dbReference type="ChEBI" id="CHEBI:18420"/>
    </ligand>
</feature>
<dbReference type="InterPro" id="IPR036376">
    <property type="entry name" value="RuBisCO_lsu_C_sf"/>
</dbReference>
<feature type="binding site" description="in homodimeric partner" evidence="10">
    <location>
        <position position="117"/>
    </location>
    <ligand>
        <name>substrate</name>
    </ligand>
</feature>
<evidence type="ECO:0000256" key="9">
    <source>
        <dbReference type="ARBA" id="ARBA00049469"/>
    </source>
</evidence>
<comment type="caution">
    <text evidence="10">Lacks conserved residue(s) required for the propagation of feature annotation.</text>
</comment>
<evidence type="ECO:0000256" key="7">
    <source>
        <dbReference type="ARBA" id="ARBA00023239"/>
    </source>
</evidence>
<dbReference type="InterPro" id="IPR033966">
    <property type="entry name" value="RuBisCO"/>
</dbReference>
<dbReference type="SUPFAM" id="SSF54966">
    <property type="entry name" value="RuBisCO, large subunit, small (N-terminal) domain"/>
    <property type="match status" value="1"/>
</dbReference>
<reference evidence="13" key="1">
    <citation type="submission" date="2020-11" db="EMBL/GenBank/DDBJ databases">
        <title>Sequencing the genomes of 1000 actinobacteria strains.</title>
        <authorList>
            <person name="Klenk H.-P."/>
        </authorList>
    </citation>
    <scope>NUCLEOTIDE SEQUENCE</scope>
    <source>
        <strain evidence="13">DSM 43175</strain>
    </source>
</reference>
<dbReference type="GO" id="GO:0016984">
    <property type="term" value="F:ribulose-bisphosphate carboxylase activity"/>
    <property type="evidence" value="ECO:0007669"/>
    <property type="project" value="UniProtKB-UniRule"/>
</dbReference>
<dbReference type="InterPro" id="IPR036422">
    <property type="entry name" value="RuBisCO_lsu_N_sf"/>
</dbReference>
<evidence type="ECO:0000313" key="14">
    <source>
        <dbReference type="Proteomes" id="UP000614047"/>
    </source>
</evidence>
<dbReference type="PROSITE" id="PS00157">
    <property type="entry name" value="RUBISCO_LARGE"/>
    <property type="match status" value="1"/>
</dbReference>
<keyword evidence="5 10" id="KW-0560">Oxidoreductase</keyword>
<dbReference type="InterPro" id="IPR020878">
    <property type="entry name" value="RuBisCo_large_chain_AS"/>
</dbReference>
<keyword evidence="8 10" id="KW-0120">Carbon dioxide fixation</keyword>
<proteinExistence type="inferred from homology"/>
<feature type="modified residue" description="N6-carboxylysine" evidence="10">
    <location>
        <position position="195"/>
    </location>
</feature>
<dbReference type="InterPro" id="IPR000685">
    <property type="entry name" value="RuBisCO_lsu_C"/>
</dbReference>
<dbReference type="HAMAP" id="MF_01338">
    <property type="entry name" value="RuBisCO_L_type1"/>
    <property type="match status" value="1"/>
</dbReference>
<feature type="active site" description="Proton acceptor" evidence="10">
    <location>
        <position position="287"/>
    </location>
</feature>
<keyword evidence="2 10" id="KW-0113">Calvin cycle</keyword>
<keyword evidence="4 10" id="KW-0460">Magnesium</keyword>
<feature type="site" description="Transition state stabilizer" evidence="10">
    <location>
        <position position="327"/>
    </location>
</feature>
<comment type="miscellaneous">
    <text evidence="10">The basic functional RuBisCO is composed of a large chain homodimer in a 'head-to-tail' conformation. In form I RuBisCO this homodimer is arranged in a barrel-like tetramer with the small subunits forming a tetrameric 'cap' on each end of the 'barrel'.</text>
</comment>
<feature type="domain" description="Ribulose bisphosphate carboxylase large subunit ferrodoxin-like N-terminal" evidence="12">
    <location>
        <begin position="18"/>
        <end position="138"/>
    </location>
</feature>
<evidence type="ECO:0000256" key="5">
    <source>
        <dbReference type="ARBA" id="ARBA00023002"/>
    </source>
</evidence>
<dbReference type="Pfam" id="PF00016">
    <property type="entry name" value="RuBisCO_large"/>
    <property type="match status" value="1"/>
</dbReference>
<organism evidence="13 14">
    <name type="scientific">Actinomadura viridis</name>
    <dbReference type="NCBI Taxonomy" id="58110"/>
    <lineage>
        <taxon>Bacteria</taxon>
        <taxon>Bacillati</taxon>
        <taxon>Actinomycetota</taxon>
        <taxon>Actinomycetes</taxon>
        <taxon>Streptosporangiales</taxon>
        <taxon>Thermomonosporaceae</taxon>
        <taxon>Actinomadura</taxon>
    </lineage>
</organism>
<evidence type="ECO:0000256" key="3">
    <source>
        <dbReference type="ARBA" id="ARBA00022723"/>
    </source>
</evidence>
<dbReference type="GO" id="GO:0004497">
    <property type="term" value="F:monooxygenase activity"/>
    <property type="evidence" value="ECO:0007669"/>
    <property type="project" value="UniProtKB-KW"/>
</dbReference>
<keyword evidence="14" id="KW-1185">Reference proteome</keyword>
<feature type="binding site" evidence="10">
    <location>
        <position position="198"/>
    </location>
    <ligand>
        <name>Mg(2+)</name>
        <dbReference type="ChEBI" id="CHEBI:18420"/>
    </ligand>
</feature>
<evidence type="ECO:0000313" key="13">
    <source>
        <dbReference type="EMBL" id="MBG6091224.1"/>
    </source>
</evidence>
<comment type="catalytic activity">
    <reaction evidence="9 10">
        <text>2 (2R)-3-phosphoglycerate + 2 H(+) = D-ribulose 1,5-bisphosphate + CO2 + H2O</text>
        <dbReference type="Rhea" id="RHEA:23124"/>
        <dbReference type="ChEBI" id="CHEBI:15377"/>
        <dbReference type="ChEBI" id="CHEBI:15378"/>
        <dbReference type="ChEBI" id="CHEBI:16526"/>
        <dbReference type="ChEBI" id="CHEBI:57870"/>
        <dbReference type="ChEBI" id="CHEBI:58272"/>
        <dbReference type="EC" id="4.1.1.39"/>
    </reaction>
</comment>
<dbReference type="GO" id="GO:0000287">
    <property type="term" value="F:magnesium ion binding"/>
    <property type="evidence" value="ECO:0007669"/>
    <property type="project" value="UniProtKB-UniRule"/>
</dbReference>
<comment type="catalytic activity">
    <reaction evidence="10">
        <text>D-ribulose 1,5-bisphosphate + O2 = 2-phosphoglycolate + (2R)-3-phosphoglycerate + 2 H(+)</text>
        <dbReference type="Rhea" id="RHEA:36631"/>
        <dbReference type="ChEBI" id="CHEBI:15378"/>
        <dbReference type="ChEBI" id="CHEBI:15379"/>
        <dbReference type="ChEBI" id="CHEBI:57870"/>
        <dbReference type="ChEBI" id="CHEBI:58033"/>
        <dbReference type="ChEBI" id="CHEBI:58272"/>
    </reaction>
</comment>
<dbReference type="PANTHER" id="PTHR42704">
    <property type="entry name" value="RIBULOSE BISPHOSPHATE CARBOXYLASE"/>
    <property type="match status" value="1"/>
</dbReference>
<name>A0A931DM75_9ACTN</name>
<evidence type="ECO:0000256" key="8">
    <source>
        <dbReference type="ARBA" id="ARBA00023300"/>
    </source>
</evidence>
<dbReference type="Gene3D" id="3.30.70.150">
    <property type="entry name" value="RuBisCO large subunit, N-terminal domain"/>
    <property type="match status" value="1"/>
</dbReference>
<feature type="binding site" evidence="10">
    <location>
        <position position="197"/>
    </location>
    <ligand>
        <name>Mg(2+)</name>
        <dbReference type="ChEBI" id="CHEBI:18420"/>
    </ligand>
</feature>
<comment type="caution">
    <text evidence="13">The sequence shown here is derived from an EMBL/GenBank/DDBJ whole genome shotgun (WGS) entry which is preliminary data.</text>
</comment>
<dbReference type="NCBIfam" id="NF003252">
    <property type="entry name" value="PRK04208.1"/>
    <property type="match status" value="1"/>
</dbReference>
<evidence type="ECO:0000256" key="2">
    <source>
        <dbReference type="ARBA" id="ARBA00022567"/>
    </source>
</evidence>
<comment type="function">
    <text evidence="10">RuBisCO catalyzes two reactions: the carboxylation of D-ribulose 1,5-bisphosphate, the primary event in carbon dioxide fixation, as well as the oxidative fragmentation of the pentose substrate. Both reactions occur simultaneously and in competition at the same active site.</text>
</comment>
<protein>
    <recommendedName>
        <fullName evidence="10">Ribulose bisphosphate carboxylase large chain</fullName>
        <shortName evidence="10">RuBisCO large subunit</shortName>
        <ecNumber evidence="10">4.1.1.39</ecNumber>
    </recommendedName>
</protein>
<comment type="similarity">
    <text evidence="1 10">Belongs to the RuBisCO large chain family. Type I subfamily.</text>
</comment>
<dbReference type="PANTHER" id="PTHR42704:SF17">
    <property type="entry name" value="RIBULOSE BISPHOSPHATE CARBOXYLASE LARGE CHAIN"/>
    <property type="match status" value="1"/>
</dbReference>
<feature type="binding site" evidence="10">
    <location>
        <position position="320"/>
    </location>
    <ligand>
        <name>substrate</name>
    </ligand>
</feature>
<feature type="binding site" evidence="10">
    <location>
        <position position="171"/>
    </location>
    <ligand>
        <name>substrate</name>
    </ligand>
</feature>
<dbReference type="SFLD" id="SFLDG01052">
    <property type="entry name" value="RuBisCO"/>
    <property type="match status" value="1"/>
</dbReference>
<keyword evidence="3 10" id="KW-0479">Metal-binding</keyword>
<dbReference type="Pfam" id="PF02788">
    <property type="entry name" value="RuBisCO_large_N"/>
    <property type="match status" value="1"/>
</dbReference>
<keyword evidence="6 10" id="KW-0503">Monooxygenase</keyword>
<evidence type="ECO:0000256" key="10">
    <source>
        <dbReference type="HAMAP-Rule" id="MF_01338"/>
    </source>
</evidence>
<comment type="cofactor">
    <cofactor evidence="10">
        <name>Mg(2+)</name>
        <dbReference type="ChEBI" id="CHEBI:18420"/>
    </cofactor>
    <text evidence="10">Binds 1 Mg(2+) ion per subunit.</text>
</comment>
<feature type="binding site" evidence="10">
    <location>
        <position position="288"/>
    </location>
    <ligand>
        <name>substrate</name>
    </ligand>
</feature>
<dbReference type="GO" id="GO:0019253">
    <property type="term" value="P:reductive pentose-phosphate cycle"/>
    <property type="evidence" value="ECO:0007669"/>
    <property type="project" value="UniProtKB-UniRule"/>
</dbReference>